<name>A0A7W7IQV7_9CAUL</name>
<evidence type="ECO:0000313" key="3">
    <source>
        <dbReference type="Proteomes" id="UP000539957"/>
    </source>
</evidence>
<keyword evidence="1" id="KW-0812">Transmembrane</keyword>
<dbReference type="Pfam" id="PF12730">
    <property type="entry name" value="ABC2_membrane_4"/>
    <property type="match status" value="1"/>
</dbReference>
<keyword evidence="1" id="KW-0472">Membrane</keyword>
<keyword evidence="3" id="KW-1185">Reference proteome</keyword>
<organism evidence="2 3">
    <name type="scientific">Brevundimonas bullata</name>
    <dbReference type="NCBI Taxonomy" id="13160"/>
    <lineage>
        <taxon>Bacteria</taxon>
        <taxon>Pseudomonadati</taxon>
        <taxon>Pseudomonadota</taxon>
        <taxon>Alphaproteobacteria</taxon>
        <taxon>Caulobacterales</taxon>
        <taxon>Caulobacteraceae</taxon>
        <taxon>Brevundimonas</taxon>
    </lineage>
</organism>
<evidence type="ECO:0000313" key="2">
    <source>
        <dbReference type="EMBL" id="MBB4798864.1"/>
    </source>
</evidence>
<proteinExistence type="predicted"/>
<feature type="transmembrane region" description="Helical" evidence="1">
    <location>
        <begin position="171"/>
        <end position="191"/>
    </location>
</feature>
<dbReference type="AlphaFoldDB" id="A0A7W7IQV7"/>
<evidence type="ECO:0000256" key="1">
    <source>
        <dbReference type="SAM" id="Phobius"/>
    </source>
</evidence>
<dbReference type="EMBL" id="JACHKY010000004">
    <property type="protein sequence ID" value="MBB4798864.1"/>
    <property type="molecule type" value="Genomic_DNA"/>
</dbReference>
<accession>A0A7W7IQV7</accession>
<feature type="transmembrane region" description="Helical" evidence="1">
    <location>
        <begin position="55"/>
        <end position="75"/>
    </location>
</feature>
<reference evidence="2 3" key="1">
    <citation type="submission" date="2020-08" db="EMBL/GenBank/DDBJ databases">
        <title>Functional genomics of gut bacteria from endangered species of beetles.</title>
        <authorList>
            <person name="Carlos-Shanley C."/>
        </authorList>
    </citation>
    <scope>NUCLEOTIDE SEQUENCE [LARGE SCALE GENOMIC DNA]</scope>
    <source>
        <strain evidence="2 3">S00123</strain>
    </source>
</reference>
<protein>
    <submittedName>
        <fullName evidence="2">ABC-2 type transport system permease protein</fullName>
    </submittedName>
</protein>
<comment type="caution">
    <text evidence="2">The sequence shown here is derived from an EMBL/GenBank/DDBJ whole genome shotgun (WGS) entry which is preliminary data.</text>
</comment>
<feature type="transmembrane region" description="Helical" evidence="1">
    <location>
        <begin position="96"/>
        <end position="123"/>
    </location>
</feature>
<feature type="transmembrane region" description="Helical" evidence="1">
    <location>
        <begin position="143"/>
        <end position="164"/>
    </location>
</feature>
<sequence length="241" mass="25598">MLTVLSVEVRKLNRSLALLLALAAPGLIALFGFLMMLRAKEAVTWDMVMGSAVAIWAYFMMPMSVTALTALVAHMEHGPRSWDHLRALPIPRWSLYAAKAICVIGLVALMSVAVLGLSGAAAFLAAQIKPVVAPTGVFELAAYARSLGLMVVAGTLMIAIQFWVAMRFASFVPALIVGIGGTFFAVVATAARQGVFMPWQMPVNILAGEAWRMQTALGLGGGLGLVVLILAVAHLARREVL</sequence>
<feature type="transmembrane region" description="Helical" evidence="1">
    <location>
        <begin position="211"/>
        <end position="236"/>
    </location>
</feature>
<keyword evidence="1" id="KW-1133">Transmembrane helix</keyword>
<dbReference type="RefSeq" id="WP_184271074.1">
    <property type="nucleotide sequence ID" value="NZ_JACHKY010000004.1"/>
</dbReference>
<gene>
    <name evidence="2" type="ORF">HNP32_002618</name>
</gene>
<dbReference type="CDD" id="cd21809">
    <property type="entry name" value="ABC-2_lan_permease-like"/>
    <property type="match status" value="1"/>
</dbReference>
<dbReference type="Proteomes" id="UP000539957">
    <property type="component" value="Unassembled WGS sequence"/>
</dbReference>